<dbReference type="RefSeq" id="WP_218324758.1">
    <property type="nucleotide sequence ID" value="NZ_JAHUZB010000001.1"/>
</dbReference>
<dbReference type="InterPro" id="IPR009693">
    <property type="entry name" value="Glucitol_operon_activator"/>
</dbReference>
<name>A0ABS6T9Y2_9ENTE</name>
<keyword evidence="1" id="KW-1133">Transmembrane helix</keyword>
<sequence>MANYAGLIILLVLCWGIQIGMSYFQHKNYHHMLNQIKHRSDGYLGVGVAKAKFKMGKGVISLLVADEHGTILDYREMSGYTVFARFKQKERLIGKNVNETMTALKGKQRIRAFQQAFDLINQEIMKAEGI</sequence>
<protein>
    <submittedName>
        <fullName evidence="2">Transcriptional regulator GutM</fullName>
    </submittedName>
</protein>
<keyword evidence="1" id="KW-0472">Membrane</keyword>
<evidence type="ECO:0000313" key="2">
    <source>
        <dbReference type="EMBL" id="MBV7389711.1"/>
    </source>
</evidence>
<evidence type="ECO:0000313" key="3">
    <source>
        <dbReference type="Proteomes" id="UP000774130"/>
    </source>
</evidence>
<keyword evidence="3" id="KW-1185">Reference proteome</keyword>
<dbReference type="Pfam" id="PF06923">
    <property type="entry name" value="GutM"/>
    <property type="match status" value="1"/>
</dbReference>
<evidence type="ECO:0000256" key="1">
    <source>
        <dbReference type="SAM" id="Phobius"/>
    </source>
</evidence>
<gene>
    <name evidence="2" type="ORF">KUA55_03400</name>
</gene>
<accession>A0ABS6T9Y2</accession>
<comment type="caution">
    <text evidence="2">The sequence shown here is derived from an EMBL/GenBank/DDBJ whole genome shotgun (WGS) entry which is preliminary data.</text>
</comment>
<proteinExistence type="predicted"/>
<feature type="transmembrane region" description="Helical" evidence="1">
    <location>
        <begin position="6"/>
        <end position="24"/>
    </location>
</feature>
<dbReference type="EMBL" id="JAHUZB010000001">
    <property type="protein sequence ID" value="MBV7389711.1"/>
    <property type="molecule type" value="Genomic_DNA"/>
</dbReference>
<dbReference type="Proteomes" id="UP000774130">
    <property type="component" value="Unassembled WGS sequence"/>
</dbReference>
<reference evidence="2 3" key="1">
    <citation type="submission" date="2021-06" db="EMBL/GenBank/DDBJ databases">
        <title>Enterococcus alishanensis sp. nov., a novel lactic acid bacterium isolated from fresh coffee beans.</title>
        <authorList>
            <person name="Chen Y.-S."/>
        </authorList>
    </citation>
    <scope>NUCLEOTIDE SEQUENCE [LARGE SCALE GENOMIC DNA]</scope>
    <source>
        <strain evidence="2 3">ALS3</strain>
    </source>
</reference>
<organism evidence="2 3">
    <name type="scientific">Enterococcus alishanensis</name>
    <dbReference type="NCBI Taxonomy" id="1303817"/>
    <lineage>
        <taxon>Bacteria</taxon>
        <taxon>Bacillati</taxon>
        <taxon>Bacillota</taxon>
        <taxon>Bacilli</taxon>
        <taxon>Lactobacillales</taxon>
        <taxon>Enterococcaceae</taxon>
        <taxon>Enterococcus</taxon>
    </lineage>
</organism>
<keyword evidence="1" id="KW-0812">Transmembrane</keyword>